<accession>A0ABR2ZD49</accession>
<dbReference type="InterPro" id="IPR029058">
    <property type="entry name" value="AB_hydrolase_fold"/>
</dbReference>
<name>A0ABR2ZD49_9AGAR</name>
<organism evidence="1 2">
    <name type="scientific">Marasmius tenuissimus</name>
    <dbReference type="NCBI Taxonomy" id="585030"/>
    <lineage>
        <taxon>Eukaryota</taxon>
        <taxon>Fungi</taxon>
        <taxon>Dikarya</taxon>
        <taxon>Basidiomycota</taxon>
        <taxon>Agaricomycotina</taxon>
        <taxon>Agaricomycetes</taxon>
        <taxon>Agaricomycetidae</taxon>
        <taxon>Agaricales</taxon>
        <taxon>Marasmiineae</taxon>
        <taxon>Marasmiaceae</taxon>
        <taxon>Marasmius</taxon>
    </lineage>
</organism>
<dbReference type="Proteomes" id="UP001437256">
    <property type="component" value="Unassembled WGS sequence"/>
</dbReference>
<dbReference type="SUPFAM" id="SSF53474">
    <property type="entry name" value="alpha/beta-Hydrolases"/>
    <property type="match status" value="1"/>
</dbReference>
<dbReference type="Gene3D" id="3.40.50.1820">
    <property type="entry name" value="alpha/beta hydrolase"/>
    <property type="match status" value="1"/>
</dbReference>
<dbReference type="EMBL" id="JBBXMP010000270">
    <property type="protein sequence ID" value="KAL0058844.1"/>
    <property type="molecule type" value="Genomic_DNA"/>
</dbReference>
<evidence type="ECO:0000313" key="2">
    <source>
        <dbReference type="Proteomes" id="UP001437256"/>
    </source>
</evidence>
<reference evidence="1 2" key="1">
    <citation type="submission" date="2024-05" db="EMBL/GenBank/DDBJ databases">
        <title>A draft genome resource for the thread blight pathogen Marasmius tenuissimus strain MS-2.</title>
        <authorList>
            <person name="Yulfo-Soto G.E."/>
            <person name="Baruah I.K."/>
            <person name="Amoako-Attah I."/>
            <person name="Bukari Y."/>
            <person name="Meinhardt L.W."/>
            <person name="Bailey B.A."/>
            <person name="Cohen S.P."/>
        </authorList>
    </citation>
    <scope>NUCLEOTIDE SEQUENCE [LARGE SCALE GENOMIC DNA]</scope>
    <source>
        <strain evidence="1 2">MS-2</strain>
    </source>
</reference>
<protein>
    <submittedName>
        <fullName evidence="1">Uncharacterized protein</fullName>
    </submittedName>
</protein>
<gene>
    <name evidence="1" type="ORF">AAF712_014448</name>
</gene>
<keyword evidence="2" id="KW-1185">Reference proteome</keyword>
<evidence type="ECO:0000313" key="1">
    <source>
        <dbReference type="EMBL" id="KAL0058844.1"/>
    </source>
</evidence>
<sequence>MESIVVDKTNDIRLSYYDSGHPETTETPYTTIFAVHGWMFSGAVFRKLLPLCNAANIRFVAINRRGYPGSTALSDADIAAFNNDPSNPLSDAEKEQKKLDF</sequence>
<comment type="caution">
    <text evidence="1">The sequence shown here is derived from an EMBL/GenBank/DDBJ whole genome shotgun (WGS) entry which is preliminary data.</text>
</comment>
<proteinExistence type="predicted"/>